<accession>A0AAV9AKN8</accession>
<name>A0AAV9AKN8_ACOGR</name>
<keyword evidence="1" id="KW-0677">Repeat</keyword>
<proteinExistence type="predicted"/>
<feature type="repeat" description="PPR" evidence="2">
    <location>
        <begin position="164"/>
        <end position="198"/>
    </location>
</feature>
<feature type="repeat" description="PPR" evidence="2">
    <location>
        <begin position="129"/>
        <end position="163"/>
    </location>
</feature>
<dbReference type="InterPro" id="IPR044795">
    <property type="entry name" value="THA8L-like"/>
</dbReference>
<organism evidence="3 4">
    <name type="scientific">Acorus gramineus</name>
    <name type="common">Dwarf sweet flag</name>
    <dbReference type="NCBI Taxonomy" id="55184"/>
    <lineage>
        <taxon>Eukaryota</taxon>
        <taxon>Viridiplantae</taxon>
        <taxon>Streptophyta</taxon>
        <taxon>Embryophyta</taxon>
        <taxon>Tracheophyta</taxon>
        <taxon>Spermatophyta</taxon>
        <taxon>Magnoliopsida</taxon>
        <taxon>Liliopsida</taxon>
        <taxon>Acoraceae</taxon>
        <taxon>Acorus</taxon>
    </lineage>
</organism>
<evidence type="ECO:0000313" key="3">
    <source>
        <dbReference type="EMBL" id="KAK1264577.1"/>
    </source>
</evidence>
<dbReference type="PROSITE" id="PS51375">
    <property type="entry name" value="PPR"/>
    <property type="match status" value="2"/>
</dbReference>
<dbReference type="Proteomes" id="UP001179952">
    <property type="component" value="Unassembled WGS sequence"/>
</dbReference>
<sequence>MFRSLRSIPKTLTLARDLAFHGGGGGWWAIRRGMAAVERAEAGRESLSMWRRKKEMGKEGLMVVREMKRLHRSDGGGGGRLEGFLRTRVSRLLKSDLTSVLTELQRQDLVFLSMKIYEIVRKEIWYRPDMFFYRDMLIMLARNKRIEDTRQVWDDMKSEGVRFDQHFYGDIIRAYADAGLTEIAMEFYDEMRQSPDPPIFLPYRVILKGLLPYPELRERVTKDFLELFPHMIVFEPPKDLSTDEW</sequence>
<dbReference type="InterPro" id="IPR002885">
    <property type="entry name" value="PPR_rpt"/>
</dbReference>
<dbReference type="EMBL" id="JAUJYN010000008">
    <property type="protein sequence ID" value="KAK1264577.1"/>
    <property type="molecule type" value="Genomic_DNA"/>
</dbReference>
<reference evidence="3" key="2">
    <citation type="submission" date="2023-06" db="EMBL/GenBank/DDBJ databases">
        <authorList>
            <person name="Ma L."/>
            <person name="Liu K.-W."/>
            <person name="Li Z."/>
            <person name="Hsiao Y.-Y."/>
            <person name="Qi Y."/>
            <person name="Fu T."/>
            <person name="Tang G."/>
            <person name="Zhang D."/>
            <person name="Sun W.-H."/>
            <person name="Liu D.-K."/>
            <person name="Li Y."/>
            <person name="Chen G.-Z."/>
            <person name="Liu X.-D."/>
            <person name="Liao X.-Y."/>
            <person name="Jiang Y.-T."/>
            <person name="Yu X."/>
            <person name="Hao Y."/>
            <person name="Huang J."/>
            <person name="Zhao X.-W."/>
            <person name="Ke S."/>
            <person name="Chen Y.-Y."/>
            <person name="Wu W.-L."/>
            <person name="Hsu J.-L."/>
            <person name="Lin Y.-F."/>
            <person name="Huang M.-D."/>
            <person name="Li C.-Y."/>
            <person name="Huang L."/>
            <person name="Wang Z.-W."/>
            <person name="Zhao X."/>
            <person name="Zhong W.-Y."/>
            <person name="Peng D.-H."/>
            <person name="Ahmad S."/>
            <person name="Lan S."/>
            <person name="Zhang J.-S."/>
            <person name="Tsai W.-C."/>
            <person name="Van De Peer Y."/>
            <person name="Liu Z.-J."/>
        </authorList>
    </citation>
    <scope>NUCLEOTIDE SEQUENCE</scope>
    <source>
        <strain evidence="3">SCP</strain>
        <tissue evidence="3">Leaves</tissue>
    </source>
</reference>
<keyword evidence="4" id="KW-1185">Reference proteome</keyword>
<dbReference type="NCBIfam" id="TIGR00756">
    <property type="entry name" value="PPR"/>
    <property type="match status" value="1"/>
</dbReference>
<dbReference type="PANTHER" id="PTHR46870:SF1">
    <property type="entry name" value="OS03G0297700 PROTEIN"/>
    <property type="match status" value="1"/>
</dbReference>
<comment type="caution">
    <text evidence="3">The sequence shown here is derived from an EMBL/GenBank/DDBJ whole genome shotgun (WGS) entry which is preliminary data.</text>
</comment>
<dbReference type="PANTHER" id="PTHR46870">
    <property type="entry name" value="PROTEIN THYLAKOID ASSEMBLY 8-LIKE, CHLOROPLASTIC"/>
    <property type="match status" value="1"/>
</dbReference>
<dbReference type="AlphaFoldDB" id="A0AAV9AKN8"/>
<reference evidence="3" key="1">
    <citation type="journal article" date="2023" name="Nat. Commun.">
        <title>Diploid and tetraploid genomes of Acorus and the evolution of monocots.</title>
        <authorList>
            <person name="Ma L."/>
            <person name="Liu K.W."/>
            <person name="Li Z."/>
            <person name="Hsiao Y.Y."/>
            <person name="Qi Y."/>
            <person name="Fu T."/>
            <person name="Tang G.D."/>
            <person name="Zhang D."/>
            <person name="Sun W.H."/>
            <person name="Liu D.K."/>
            <person name="Li Y."/>
            <person name="Chen G.Z."/>
            <person name="Liu X.D."/>
            <person name="Liao X.Y."/>
            <person name="Jiang Y.T."/>
            <person name="Yu X."/>
            <person name="Hao Y."/>
            <person name="Huang J."/>
            <person name="Zhao X.W."/>
            <person name="Ke S."/>
            <person name="Chen Y.Y."/>
            <person name="Wu W.L."/>
            <person name="Hsu J.L."/>
            <person name="Lin Y.F."/>
            <person name="Huang M.D."/>
            <person name="Li C.Y."/>
            <person name="Huang L."/>
            <person name="Wang Z.W."/>
            <person name="Zhao X."/>
            <person name="Zhong W.Y."/>
            <person name="Peng D.H."/>
            <person name="Ahmad S."/>
            <person name="Lan S."/>
            <person name="Zhang J.S."/>
            <person name="Tsai W.C."/>
            <person name="Van de Peer Y."/>
            <person name="Liu Z.J."/>
        </authorList>
    </citation>
    <scope>NUCLEOTIDE SEQUENCE</scope>
    <source>
        <strain evidence="3">SCP</strain>
    </source>
</reference>
<dbReference type="Pfam" id="PF01535">
    <property type="entry name" value="PPR"/>
    <property type="match status" value="2"/>
</dbReference>
<evidence type="ECO:0000256" key="1">
    <source>
        <dbReference type="ARBA" id="ARBA00022737"/>
    </source>
</evidence>
<dbReference type="Gene3D" id="1.25.40.10">
    <property type="entry name" value="Tetratricopeptide repeat domain"/>
    <property type="match status" value="1"/>
</dbReference>
<gene>
    <name evidence="3" type="ORF">QJS04_geneDACA010680</name>
</gene>
<dbReference type="InterPro" id="IPR011990">
    <property type="entry name" value="TPR-like_helical_dom_sf"/>
</dbReference>
<protein>
    <submittedName>
        <fullName evidence="3">Pentatricopeptide repeat-containing protein</fullName>
    </submittedName>
</protein>
<evidence type="ECO:0000256" key="2">
    <source>
        <dbReference type="PROSITE-ProRule" id="PRU00708"/>
    </source>
</evidence>
<evidence type="ECO:0000313" key="4">
    <source>
        <dbReference type="Proteomes" id="UP001179952"/>
    </source>
</evidence>